<dbReference type="InterPro" id="IPR029068">
    <property type="entry name" value="Glyas_Bleomycin-R_OHBP_Dase"/>
</dbReference>
<dbReference type="OrthoDB" id="9795306at2"/>
<name>A0A1T5DBY0_9SPHI</name>
<dbReference type="RefSeq" id="WP_139378685.1">
    <property type="nucleotide sequence ID" value="NZ_FUYS01000006.1"/>
</dbReference>
<keyword evidence="2" id="KW-1185">Reference proteome</keyword>
<dbReference type="Gene3D" id="3.10.180.10">
    <property type="entry name" value="2,3-Dihydroxybiphenyl 1,2-Dioxygenase, domain 1"/>
    <property type="match status" value="1"/>
</dbReference>
<reference evidence="1 2" key="1">
    <citation type="submission" date="2017-02" db="EMBL/GenBank/DDBJ databases">
        <authorList>
            <person name="Peterson S.W."/>
        </authorList>
    </citation>
    <scope>NUCLEOTIDE SEQUENCE [LARGE SCALE GENOMIC DNA]</scope>
    <source>
        <strain evidence="1 2">DSM 22899</strain>
    </source>
</reference>
<sequence length="133" mass="15126">MIDRNNGKLVSAIFITFPGNCRRALTFYQTCFGGTLQFETFRETLEGYAEVPVISGSLVSDSIIIHGSDLVYDEGRTLGNYMSIFLHCQNTLERKALIEKLAVDKKDRAFEKDDDTKLIEVVDAFDVRWVLHI</sequence>
<gene>
    <name evidence="1" type="ORF">SAMN05660226_02689</name>
</gene>
<evidence type="ECO:0000313" key="2">
    <source>
        <dbReference type="Proteomes" id="UP000190541"/>
    </source>
</evidence>
<dbReference type="EMBL" id="FUYS01000006">
    <property type="protein sequence ID" value="SKB69189.1"/>
    <property type="molecule type" value="Genomic_DNA"/>
</dbReference>
<proteinExistence type="predicted"/>
<organism evidence="1 2">
    <name type="scientific">Parapedobacter luteus</name>
    <dbReference type="NCBI Taxonomy" id="623280"/>
    <lineage>
        <taxon>Bacteria</taxon>
        <taxon>Pseudomonadati</taxon>
        <taxon>Bacteroidota</taxon>
        <taxon>Sphingobacteriia</taxon>
        <taxon>Sphingobacteriales</taxon>
        <taxon>Sphingobacteriaceae</taxon>
        <taxon>Parapedobacter</taxon>
    </lineage>
</organism>
<protein>
    <submittedName>
        <fullName evidence="1">PhnB protein</fullName>
    </submittedName>
</protein>
<dbReference type="STRING" id="623280.SAMN05660226_02689"/>
<dbReference type="AlphaFoldDB" id="A0A1T5DBY0"/>
<evidence type="ECO:0000313" key="1">
    <source>
        <dbReference type="EMBL" id="SKB69189.1"/>
    </source>
</evidence>
<dbReference type="Proteomes" id="UP000190541">
    <property type="component" value="Unassembled WGS sequence"/>
</dbReference>
<accession>A0A1T5DBY0</accession>
<dbReference type="SUPFAM" id="SSF54593">
    <property type="entry name" value="Glyoxalase/Bleomycin resistance protein/Dihydroxybiphenyl dioxygenase"/>
    <property type="match status" value="1"/>
</dbReference>